<evidence type="ECO:0000313" key="3">
    <source>
        <dbReference type="EMBL" id="CAG8621756.1"/>
    </source>
</evidence>
<accession>A0A9N9D3J3</accession>
<evidence type="ECO:0000259" key="2">
    <source>
        <dbReference type="PROSITE" id="PS50024"/>
    </source>
</evidence>
<evidence type="ECO:0000256" key="1">
    <source>
        <dbReference type="SAM" id="MobiDB-lite"/>
    </source>
</evidence>
<reference evidence="3" key="1">
    <citation type="submission" date="2021-06" db="EMBL/GenBank/DDBJ databases">
        <authorList>
            <person name="Kallberg Y."/>
            <person name="Tangrot J."/>
            <person name="Rosling A."/>
        </authorList>
    </citation>
    <scope>NUCLEOTIDE SEQUENCE</scope>
    <source>
        <strain evidence="3">FL130A</strain>
    </source>
</reference>
<dbReference type="PROSITE" id="PS50024">
    <property type="entry name" value="SEA"/>
    <property type="match status" value="1"/>
</dbReference>
<dbReference type="Proteomes" id="UP000789508">
    <property type="component" value="Unassembled WGS sequence"/>
</dbReference>
<evidence type="ECO:0000313" key="4">
    <source>
        <dbReference type="Proteomes" id="UP000789508"/>
    </source>
</evidence>
<feature type="region of interest" description="Disordered" evidence="1">
    <location>
        <begin position="33"/>
        <end position="57"/>
    </location>
</feature>
<name>A0A9N9D3J3_9GLOM</name>
<keyword evidence="4" id="KW-1185">Reference proteome</keyword>
<feature type="domain" description="SEA" evidence="2">
    <location>
        <begin position="56"/>
        <end position="89"/>
    </location>
</feature>
<comment type="caution">
    <text evidence="3">The sequence shown here is derived from an EMBL/GenBank/DDBJ whole genome shotgun (WGS) entry which is preliminary data.</text>
</comment>
<organism evidence="3 4">
    <name type="scientific">Ambispora leptoticha</name>
    <dbReference type="NCBI Taxonomy" id="144679"/>
    <lineage>
        <taxon>Eukaryota</taxon>
        <taxon>Fungi</taxon>
        <taxon>Fungi incertae sedis</taxon>
        <taxon>Mucoromycota</taxon>
        <taxon>Glomeromycotina</taxon>
        <taxon>Glomeromycetes</taxon>
        <taxon>Archaeosporales</taxon>
        <taxon>Ambisporaceae</taxon>
        <taxon>Ambispora</taxon>
    </lineage>
</organism>
<sequence length="89" mass="11086">MHNKNKTTSRNKYYTSRLQKQIKKQLRRPNVRIHQANKQQKDNNTYTNYQTTKNKPKQYRQSTFRYRNKTYNIEYSQANEQPTTKEYQY</sequence>
<feature type="compositionally biased region" description="Low complexity" evidence="1">
    <location>
        <begin position="42"/>
        <end position="53"/>
    </location>
</feature>
<proteinExistence type="predicted"/>
<feature type="non-terminal residue" evidence="3">
    <location>
        <position position="89"/>
    </location>
</feature>
<dbReference type="EMBL" id="CAJVPS010006095">
    <property type="protein sequence ID" value="CAG8621756.1"/>
    <property type="molecule type" value="Genomic_DNA"/>
</dbReference>
<protein>
    <submittedName>
        <fullName evidence="3">8978_t:CDS:1</fullName>
    </submittedName>
</protein>
<gene>
    <name evidence="3" type="ORF">ALEPTO_LOCUS8992</name>
</gene>
<dbReference type="AlphaFoldDB" id="A0A9N9D3J3"/>
<dbReference type="InterPro" id="IPR000082">
    <property type="entry name" value="SEA_dom"/>
</dbReference>